<sequence>MTNALSTMRSRIRPTSATVRNSLSRAMSSIASEHILPGRQWNYRILNVVKGDNTHASTVFKAEVFPHKNVHGAPRWAIIKAASPDDAYSGLSLDREIWSYRLPGVYSAACFRQLYDVIDKSTIALEWLDTTLAEVKYQPDMRTFVLIKTFLNAALDSCVILADQKCVNTVYPAGDRIKVQPFAMRAPEVYLGKACTEPSQVWAVAAMLVCWIKPSILGVQDSPHFLLNEPWCIAKIKRLFPSWEIPTADEVEGDILKATVTCSRRISRREEPPMQAILPFAEEMQKVDMPQQLRDLLGLMFVINPDKRPSASSILASREFRGFEEFVEV</sequence>
<evidence type="ECO:0000313" key="1">
    <source>
        <dbReference type="EMBL" id="KAF1841096.1"/>
    </source>
</evidence>
<dbReference type="Gene3D" id="1.10.510.10">
    <property type="entry name" value="Transferase(Phosphotransferase) domain 1"/>
    <property type="match status" value="1"/>
</dbReference>
<organism evidence="1 2">
    <name type="scientific">Cucurbitaria berberidis CBS 394.84</name>
    <dbReference type="NCBI Taxonomy" id="1168544"/>
    <lineage>
        <taxon>Eukaryota</taxon>
        <taxon>Fungi</taxon>
        <taxon>Dikarya</taxon>
        <taxon>Ascomycota</taxon>
        <taxon>Pezizomycotina</taxon>
        <taxon>Dothideomycetes</taxon>
        <taxon>Pleosporomycetidae</taxon>
        <taxon>Pleosporales</taxon>
        <taxon>Pleosporineae</taxon>
        <taxon>Cucurbitariaceae</taxon>
        <taxon>Cucurbitaria</taxon>
    </lineage>
</organism>
<evidence type="ECO:0008006" key="3">
    <source>
        <dbReference type="Google" id="ProtNLM"/>
    </source>
</evidence>
<name>A0A9P4G8Q5_9PLEO</name>
<reference evidence="1" key="1">
    <citation type="submission" date="2020-01" db="EMBL/GenBank/DDBJ databases">
        <authorList>
            <consortium name="DOE Joint Genome Institute"/>
            <person name="Haridas S."/>
            <person name="Albert R."/>
            <person name="Binder M."/>
            <person name="Bloem J."/>
            <person name="Labutti K."/>
            <person name="Salamov A."/>
            <person name="Andreopoulos B."/>
            <person name="Baker S.E."/>
            <person name="Barry K."/>
            <person name="Bills G."/>
            <person name="Bluhm B.H."/>
            <person name="Cannon C."/>
            <person name="Castanera R."/>
            <person name="Culley D.E."/>
            <person name="Daum C."/>
            <person name="Ezra D."/>
            <person name="Gonzalez J.B."/>
            <person name="Henrissat B."/>
            <person name="Kuo A."/>
            <person name="Liang C."/>
            <person name="Lipzen A."/>
            <person name="Lutzoni F."/>
            <person name="Magnuson J."/>
            <person name="Mondo S."/>
            <person name="Nolan M."/>
            <person name="Ohm R."/>
            <person name="Pangilinan J."/>
            <person name="Park H.-J."/>
            <person name="Ramirez L."/>
            <person name="Alfaro M."/>
            <person name="Sun H."/>
            <person name="Tritt A."/>
            <person name="Yoshinaga Y."/>
            <person name="Zwiers L.-H."/>
            <person name="Turgeon B.G."/>
            <person name="Goodwin S.B."/>
            <person name="Spatafora J.W."/>
            <person name="Crous P.W."/>
            <person name="Grigoriev I.V."/>
        </authorList>
    </citation>
    <scope>NUCLEOTIDE SEQUENCE</scope>
    <source>
        <strain evidence="1">CBS 394.84</strain>
    </source>
</reference>
<comment type="caution">
    <text evidence="1">The sequence shown here is derived from an EMBL/GenBank/DDBJ whole genome shotgun (WGS) entry which is preliminary data.</text>
</comment>
<proteinExistence type="predicted"/>
<dbReference type="Proteomes" id="UP000800039">
    <property type="component" value="Unassembled WGS sequence"/>
</dbReference>
<dbReference type="SUPFAM" id="SSF56112">
    <property type="entry name" value="Protein kinase-like (PK-like)"/>
    <property type="match status" value="1"/>
</dbReference>
<dbReference type="GeneID" id="63853468"/>
<dbReference type="EMBL" id="ML976619">
    <property type="protein sequence ID" value="KAF1841096.1"/>
    <property type="molecule type" value="Genomic_DNA"/>
</dbReference>
<accession>A0A9P4G8Q5</accession>
<gene>
    <name evidence="1" type="ORF">K460DRAFT_398954</name>
</gene>
<dbReference type="AlphaFoldDB" id="A0A9P4G8Q5"/>
<evidence type="ECO:0000313" key="2">
    <source>
        <dbReference type="Proteomes" id="UP000800039"/>
    </source>
</evidence>
<dbReference type="InterPro" id="IPR011009">
    <property type="entry name" value="Kinase-like_dom_sf"/>
</dbReference>
<dbReference type="OrthoDB" id="5979581at2759"/>
<protein>
    <recommendedName>
        <fullName evidence="3">Protein kinase domain-containing protein</fullName>
    </recommendedName>
</protein>
<dbReference type="RefSeq" id="XP_040783659.1">
    <property type="nucleotide sequence ID" value="XM_040936218.1"/>
</dbReference>
<keyword evidence="2" id="KW-1185">Reference proteome</keyword>